<gene>
    <name evidence="2" type="ORF">LCGC14_0078630</name>
</gene>
<feature type="transmembrane region" description="Helical" evidence="1">
    <location>
        <begin position="238"/>
        <end position="256"/>
    </location>
</feature>
<feature type="transmembrane region" description="Helical" evidence="1">
    <location>
        <begin position="268"/>
        <end position="286"/>
    </location>
</feature>
<proteinExistence type="predicted"/>
<feature type="transmembrane region" description="Helical" evidence="1">
    <location>
        <begin position="134"/>
        <end position="151"/>
    </location>
</feature>
<dbReference type="AlphaFoldDB" id="A0A0F9VYB1"/>
<feature type="transmembrane region" description="Helical" evidence="1">
    <location>
        <begin position="292"/>
        <end position="308"/>
    </location>
</feature>
<dbReference type="Pfam" id="PF14897">
    <property type="entry name" value="EpsG"/>
    <property type="match status" value="1"/>
</dbReference>
<name>A0A0F9VYB1_9ZZZZ</name>
<organism evidence="2">
    <name type="scientific">marine sediment metagenome</name>
    <dbReference type="NCBI Taxonomy" id="412755"/>
    <lineage>
        <taxon>unclassified sequences</taxon>
        <taxon>metagenomes</taxon>
        <taxon>ecological metagenomes</taxon>
    </lineage>
</organism>
<evidence type="ECO:0000256" key="1">
    <source>
        <dbReference type="SAM" id="Phobius"/>
    </source>
</evidence>
<sequence length="343" mass="40056">MIYYVVLYIYFFTISFLQTILVKKIWSLFLTLFIAVVLVLTFRGTDGIDTENYLSFFNDIGHKVKGYDGLDLGFLYISTLIKKLYDNEVFYFFCIAVISVGIKFRAIQKLSPLPIISVFILFGTYFLSLEANQIRQAMALGVGLFSLYFIIEKNQRLFFGSIFLAATFHVSAIILIPAWWLYDLKIKRNALLSLLGISFLFVFISLVEVFQFAVKFSFFWGEFIFSKLLNYASKMERVGFSPIQLWYIFISVIFVVEKKRINNPIYSFLLNLFILGVSLNFFLNSFSYMIRITYYFIAVEGILFAFLIKNSKMGTRIVLFLLAALLLALKNYKYYYANLEFFQ</sequence>
<feature type="transmembrane region" description="Helical" evidence="1">
    <location>
        <begin position="25"/>
        <end position="42"/>
    </location>
</feature>
<feature type="transmembrane region" description="Helical" evidence="1">
    <location>
        <begin position="89"/>
        <end position="107"/>
    </location>
</feature>
<keyword evidence="1" id="KW-1133">Transmembrane helix</keyword>
<reference evidence="2" key="1">
    <citation type="journal article" date="2015" name="Nature">
        <title>Complex archaea that bridge the gap between prokaryotes and eukaryotes.</title>
        <authorList>
            <person name="Spang A."/>
            <person name="Saw J.H."/>
            <person name="Jorgensen S.L."/>
            <person name="Zaremba-Niedzwiedzka K."/>
            <person name="Martijn J."/>
            <person name="Lind A.E."/>
            <person name="van Eijk R."/>
            <person name="Schleper C."/>
            <person name="Guy L."/>
            <person name="Ettema T.J."/>
        </authorList>
    </citation>
    <scope>NUCLEOTIDE SEQUENCE</scope>
</reference>
<feature type="transmembrane region" description="Helical" evidence="1">
    <location>
        <begin position="194"/>
        <end position="218"/>
    </location>
</feature>
<dbReference type="InterPro" id="IPR049458">
    <property type="entry name" value="EpsG-like"/>
</dbReference>
<keyword evidence="1" id="KW-0812">Transmembrane</keyword>
<feature type="transmembrane region" description="Helical" evidence="1">
    <location>
        <begin position="113"/>
        <end position="129"/>
    </location>
</feature>
<comment type="caution">
    <text evidence="2">The sequence shown here is derived from an EMBL/GenBank/DDBJ whole genome shotgun (WGS) entry which is preliminary data.</text>
</comment>
<evidence type="ECO:0000313" key="2">
    <source>
        <dbReference type="EMBL" id="KKO05043.1"/>
    </source>
</evidence>
<evidence type="ECO:0008006" key="3">
    <source>
        <dbReference type="Google" id="ProtNLM"/>
    </source>
</evidence>
<feature type="transmembrane region" description="Helical" evidence="1">
    <location>
        <begin position="157"/>
        <end position="182"/>
    </location>
</feature>
<accession>A0A0F9VYB1</accession>
<dbReference type="EMBL" id="LAZR01000020">
    <property type="protein sequence ID" value="KKO05043.1"/>
    <property type="molecule type" value="Genomic_DNA"/>
</dbReference>
<feature type="transmembrane region" description="Helical" evidence="1">
    <location>
        <begin position="317"/>
        <end position="335"/>
    </location>
</feature>
<keyword evidence="1" id="KW-0472">Membrane</keyword>
<protein>
    <recommendedName>
        <fullName evidence="3">EpsG family protein</fullName>
    </recommendedName>
</protein>